<dbReference type="InterPro" id="IPR045079">
    <property type="entry name" value="Oxoprolinase-like"/>
</dbReference>
<dbReference type="InterPro" id="IPR003692">
    <property type="entry name" value="Hydantoinase_B"/>
</dbReference>
<dbReference type="GO" id="GO:0005829">
    <property type="term" value="C:cytosol"/>
    <property type="evidence" value="ECO:0007669"/>
    <property type="project" value="TreeGrafter"/>
</dbReference>
<dbReference type="EMBL" id="RSCL01000001">
    <property type="protein sequence ID" value="RUT09771.1"/>
    <property type="molecule type" value="Genomic_DNA"/>
</dbReference>
<organism evidence="2 3">
    <name type="scientific">Dulcicalothrix desertica PCC 7102</name>
    <dbReference type="NCBI Taxonomy" id="232991"/>
    <lineage>
        <taxon>Bacteria</taxon>
        <taxon>Bacillati</taxon>
        <taxon>Cyanobacteriota</taxon>
        <taxon>Cyanophyceae</taxon>
        <taxon>Nostocales</taxon>
        <taxon>Calotrichaceae</taxon>
        <taxon>Dulcicalothrix</taxon>
    </lineage>
</organism>
<evidence type="ECO:0000313" key="3">
    <source>
        <dbReference type="Proteomes" id="UP000271624"/>
    </source>
</evidence>
<dbReference type="AlphaFoldDB" id="A0A3S1CL19"/>
<evidence type="ECO:0000259" key="1">
    <source>
        <dbReference type="Pfam" id="PF02538"/>
    </source>
</evidence>
<dbReference type="RefSeq" id="WP_127078117.1">
    <property type="nucleotide sequence ID" value="NZ_RSCL01000001.1"/>
</dbReference>
<dbReference type="GO" id="GO:0017168">
    <property type="term" value="F:5-oxoprolinase (ATP-hydrolyzing) activity"/>
    <property type="evidence" value="ECO:0007669"/>
    <property type="project" value="TreeGrafter"/>
</dbReference>
<gene>
    <name evidence="2" type="ORF">DSM106972_002660</name>
</gene>
<dbReference type="Pfam" id="PF02538">
    <property type="entry name" value="Hydantoinase_B"/>
    <property type="match status" value="1"/>
</dbReference>
<dbReference type="OrthoDB" id="102473at2"/>
<dbReference type="PANTHER" id="PTHR11365">
    <property type="entry name" value="5-OXOPROLINASE RELATED"/>
    <property type="match status" value="1"/>
</dbReference>
<sequence length="520" mass="56081">MNIPSQPDPVRLEIFKNLYQFIAEQMGIVLQNTATSVNIKERLDFSCAIFDTSGLLVANAPHIPVHLGSMSESVRSLIHDKGNSIKPGNVYLSNNPYNGGTHLPDVTAITPVYIDGANVSSSPIFYVASRGHQADIGGITPGSMPPNSTTIEEEGILFDNFLLVEEGNFQEVQLREVLADHRYPARNPDQNIADLKAQIAANERGVQELQRMVSQYGLETVQAYMQFVQNNAEEAVRRAIDVLKDGAFTYHMDGDAVIKVTVTINKQNRSAVIDFTGTSQQLSTNFNAPKAVTQAAVLYVFRTLVDDSIPLNAGCLNPLEIIIPEGSMLNPVYPAAVVAGNVETSQTIVDALYGALGVMAASQGTMNNFTFGNARYQYYETICGGSGAGADFDGTDAVHTHMTNSRLTDPEVLETRYPVMVESFGIRQNSGGKGKYTGGNGVIRKIKFLEPMTANILSNHRLIPPFSLQSAENGQLGHNSIQRNNGNEEILGSTGTVEMQPGDIFIIETPGGGGFGAASS</sequence>
<name>A0A3S1CL19_9CYAN</name>
<reference evidence="2" key="2">
    <citation type="journal article" date="2019" name="Genome Biol. Evol.">
        <title>Day and night: Metabolic profiles and evolutionary relationships of six axenic non-marine cyanobacteria.</title>
        <authorList>
            <person name="Will S.E."/>
            <person name="Henke P."/>
            <person name="Boedeker C."/>
            <person name="Huang S."/>
            <person name="Brinkmann H."/>
            <person name="Rohde M."/>
            <person name="Jarek M."/>
            <person name="Friedl T."/>
            <person name="Seufert S."/>
            <person name="Schumacher M."/>
            <person name="Overmann J."/>
            <person name="Neumann-Schaal M."/>
            <person name="Petersen J."/>
        </authorList>
    </citation>
    <scope>NUCLEOTIDE SEQUENCE [LARGE SCALE GENOMIC DNA]</scope>
    <source>
        <strain evidence="2">PCC 7102</strain>
    </source>
</reference>
<dbReference type="PANTHER" id="PTHR11365:SF23">
    <property type="entry name" value="HYPOTHETICAL 5-OXOPROLINASE (EUROFUNG)-RELATED"/>
    <property type="match status" value="1"/>
</dbReference>
<evidence type="ECO:0000313" key="2">
    <source>
        <dbReference type="EMBL" id="RUT09771.1"/>
    </source>
</evidence>
<dbReference type="Proteomes" id="UP000271624">
    <property type="component" value="Unassembled WGS sequence"/>
</dbReference>
<feature type="domain" description="Hydantoinase B/oxoprolinase" evidence="1">
    <location>
        <begin position="8"/>
        <end position="517"/>
    </location>
</feature>
<dbReference type="GO" id="GO:0006749">
    <property type="term" value="P:glutathione metabolic process"/>
    <property type="evidence" value="ECO:0007669"/>
    <property type="project" value="TreeGrafter"/>
</dbReference>
<keyword evidence="3" id="KW-1185">Reference proteome</keyword>
<accession>A0A3S1CL19</accession>
<protein>
    <recommendedName>
        <fullName evidence="1">Hydantoinase B/oxoprolinase domain-containing protein</fullName>
    </recommendedName>
</protein>
<comment type="caution">
    <text evidence="2">The sequence shown here is derived from an EMBL/GenBank/DDBJ whole genome shotgun (WGS) entry which is preliminary data.</text>
</comment>
<reference evidence="2" key="1">
    <citation type="submission" date="2018-12" db="EMBL/GenBank/DDBJ databases">
        <authorList>
            <person name="Will S."/>
            <person name="Neumann-Schaal M."/>
            <person name="Henke P."/>
        </authorList>
    </citation>
    <scope>NUCLEOTIDE SEQUENCE</scope>
    <source>
        <strain evidence="2">PCC 7102</strain>
    </source>
</reference>
<proteinExistence type="predicted"/>